<accession>A0ABQ4EVZ2</accession>
<dbReference type="InterPro" id="IPR010985">
    <property type="entry name" value="Ribbon_hlx_hlx"/>
</dbReference>
<evidence type="ECO:0000313" key="2">
    <source>
        <dbReference type="EMBL" id="GIG98815.1"/>
    </source>
</evidence>
<dbReference type="Pfam" id="PF22513">
    <property type="entry name" value="FitA-like_RHH"/>
    <property type="match status" value="1"/>
</dbReference>
<proteinExistence type="predicted"/>
<organism evidence="2 3">
    <name type="scientific">Plantactinospora mayteni</name>
    <dbReference type="NCBI Taxonomy" id="566021"/>
    <lineage>
        <taxon>Bacteria</taxon>
        <taxon>Bacillati</taxon>
        <taxon>Actinomycetota</taxon>
        <taxon>Actinomycetes</taxon>
        <taxon>Micromonosporales</taxon>
        <taxon>Micromonosporaceae</taxon>
        <taxon>Plantactinospora</taxon>
    </lineage>
</organism>
<reference evidence="2 3" key="1">
    <citation type="submission" date="2021-01" db="EMBL/GenBank/DDBJ databases">
        <title>Whole genome shotgun sequence of Plantactinospora mayteni NBRC 109088.</title>
        <authorList>
            <person name="Komaki H."/>
            <person name="Tamura T."/>
        </authorList>
    </citation>
    <scope>NUCLEOTIDE SEQUENCE [LARGE SCALE GENOMIC DNA]</scope>
    <source>
        <strain evidence="2 3">NBRC 109088</strain>
    </source>
</reference>
<name>A0ABQ4EVZ2_9ACTN</name>
<dbReference type="InterPro" id="IPR053853">
    <property type="entry name" value="FitA-like_RHH"/>
</dbReference>
<sequence length="67" mass="7801">MVTTVNLPEELHERLKRLTEHQHRSMNATIVVALEEYVSAHTRRAKVRGLARDIAERDAELLRRLAE</sequence>
<evidence type="ECO:0000313" key="3">
    <source>
        <dbReference type="Proteomes" id="UP000621500"/>
    </source>
</evidence>
<dbReference type="Proteomes" id="UP000621500">
    <property type="component" value="Unassembled WGS sequence"/>
</dbReference>
<keyword evidence="3" id="KW-1185">Reference proteome</keyword>
<dbReference type="InterPro" id="IPR013321">
    <property type="entry name" value="Arc_rbn_hlx_hlx"/>
</dbReference>
<dbReference type="EMBL" id="BONX01000036">
    <property type="protein sequence ID" value="GIG98815.1"/>
    <property type="molecule type" value="Genomic_DNA"/>
</dbReference>
<dbReference type="Gene3D" id="1.10.1220.10">
    <property type="entry name" value="Met repressor-like"/>
    <property type="match status" value="1"/>
</dbReference>
<comment type="caution">
    <text evidence="2">The sequence shown here is derived from an EMBL/GenBank/DDBJ whole genome shotgun (WGS) entry which is preliminary data.</text>
</comment>
<feature type="domain" description="Antitoxin FitA-like ribbon-helix-helix" evidence="1">
    <location>
        <begin position="6"/>
        <end position="37"/>
    </location>
</feature>
<gene>
    <name evidence="2" type="ORF">Pma05_53880</name>
</gene>
<evidence type="ECO:0000259" key="1">
    <source>
        <dbReference type="Pfam" id="PF22513"/>
    </source>
</evidence>
<protein>
    <recommendedName>
        <fullName evidence="1">Antitoxin FitA-like ribbon-helix-helix domain-containing protein</fullName>
    </recommendedName>
</protein>
<dbReference type="SUPFAM" id="SSF47598">
    <property type="entry name" value="Ribbon-helix-helix"/>
    <property type="match status" value="1"/>
</dbReference>